<evidence type="ECO:0000313" key="2">
    <source>
        <dbReference type="Proteomes" id="UP001230649"/>
    </source>
</evidence>
<proteinExistence type="predicted"/>
<reference evidence="1" key="1">
    <citation type="submission" date="2023-04" db="EMBL/GenBank/DDBJ databases">
        <title>Draft Genome sequencing of Naganishia species isolated from polar environments using Oxford Nanopore Technology.</title>
        <authorList>
            <person name="Leo P."/>
            <person name="Venkateswaran K."/>
        </authorList>
    </citation>
    <scope>NUCLEOTIDE SEQUENCE</scope>
    <source>
        <strain evidence="1">MNA-CCFEE 5262</strain>
    </source>
</reference>
<dbReference type="Proteomes" id="UP001230649">
    <property type="component" value="Unassembled WGS sequence"/>
</dbReference>
<organism evidence="1 2">
    <name type="scientific">Naganishia adeliensis</name>
    <dbReference type="NCBI Taxonomy" id="92952"/>
    <lineage>
        <taxon>Eukaryota</taxon>
        <taxon>Fungi</taxon>
        <taxon>Dikarya</taxon>
        <taxon>Basidiomycota</taxon>
        <taxon>Agaricomycotina</taxon>
        <taxon>Tremellomycetes</taxon>
        <taxon>Filobasidiales</taxon>
        <taxon>Filobasidiaceae</taxon>
        <taxon>Naganishia</taxon>
    </lineage>
</organism>
<evidence type="ECO:0000313" key="1">
    <source>
        <dbReference type="EMBL" id="KAJ9117958.1"/>
    </source>
</evidence>
<accession>A0ACC2X2H1</accession>
<dbReference type="EMBL" id="JASBWS010000001">
    <property type="protein sequence ID" value="KAJ9117958.1"/>
    <property type="molecule type" value="Genomic_DNA"/>
</dbReference>
<gene>
    <name evidence="1" type="ORF">QFC20_000239</name>
</gene>
<keyword evidence="2" id="KW-1185">Reference proteome</keyword>
<sequence>MTEFKNFFDRFPAPTASAEKITVKELAELMKSDRVAGKDYVVVDVRRMDLEEEVHYVHPSAVNLPAQSFYQTLPATGRLLSP</sequence>
<comment type="caution">
    <text evidence="1">The sequence shown here is derived from an EMBL/GenBank/DDBJ whole genome shotgun (WGS) entry which is preliminary data.</text>
</comment>
<name>A0ACC2X2H1_9TREE</name>
<protein>
    <submittedName>
        <fullName evidence="1">Uncharacterized protein</fullName>
    </submittedName>
</protein>